<comment type="subcellular location">
    <subcellularLocation>
        <location evidence="1">Cell membrane</location>
        <topology evidence="1">Single-pass membrane protein</topology>
    </subcellularLocation>
    <subcellularLocation>
        <location evidence="7">Cell membrane</location>
        <topology evidence="7">Single-pass type II membrane protein</topology>
    </subcellularLocation>
</comment>
<comment type="similarity">
    <text evidence="2 7">Belongs to the ExbD/TolR family.</text>
</comment>
<keyword evidence="4 7" id="KW-0812">Transmembrane</keyword>
<dbReference type="Proteomes" id="UP000525298">
    <property type="component" value="Unassembled WGS sequence"/>
</dbReference>
<evidence type="ECO:0000256" key="2">
    <source>
        <dbReference type="ARBA" id="ARBA00005811"/>
    </source>
</evidence>
<evidence type="ECO:0000256" key="5">
    <source>
        <dbReference type="ARBA" id="ARBA00022989"/>
    </source>
</evidence>
<dbReference type="RefSeq" id="WP_181551792.1">
    <property type="nucleotide sequence ID" value="NZ_JACDUS010000007.1"/>
</dbReference>
<organism evidence="9 10">
    <name type="scientific">Desulfosalsimonas propionicica</name>
    <dbReference type="NCBI Taxonomy" id="332175"/>
    <lineage>
        <taxon>Bacteria</taxon>
        <taxon>Pseudomonadati</taxon>
        <taxon>Thermodesulfobacteriota</taxon>
        <taxon>Desulfobacteria</taxon>
        <taxon>Desulfobacterales</taxon>
        <taxon>Desulfosalsimonadaceae</taxon>
        <taxon>Desulfosalsimonas</taxon>
    </lineage>
</organism>
<evidence type="ECO:0000256" key="6">
    <source>
        <dbReference type="ARBA" id="ARBA00023136"/>
    </source>
</evidence>
<accession>A0A7W0HLC0</accession>
<keyword evidence="5 8" id="KW-1133">Transmembrane helix</keyword>
<dbReference type="AlphaFoldDB" id="A0A7W0HLC0"/>
<protein>
    <submittedName>
        <fullName evidence="9">Biopolymer transport protein ExbD</fullName>
    </submittedName>
</protein>
<evidence type="ECO:0000256" key="3">
    <source>
        <dbReference type="ARBA" id="ARBA00022475"/>
    </source>
</evidence>
<evidence type="ECO:0000256" key="4">
    <source>
        <dbReference type="ARBA" id="ARBA00022692"/>
    </source>
</evidence>
<evidence type="ECO:0000256" key="8">
    <source>
        <dbReference type="SAM" id="Phobius"/>
    </source>
</evidence>
<gene>
    <name evidence="9" type="ORF">HNR65_002481</name>
</gene>
<proteinExistence type="inferred from homology"/>
<dbReference type="GO" id="GO:0022857">
    <property type="term" value="F:transmembrane transporter activity"/>
    <property type="evidence" value="ECO:0007669"/>
    <property type="project" value="InterPro"/>
</dbReference>
<evidence type="ECO:0000313" key="10">
    <source>
        <dbReference type="Proteomes" id="UP000525298"/>
    </source>
</evidence>
<dbReference type="Pfam" id="PF02472">
    <property type="entry name" value="ExbD"/>
    <property type="match status" value="1"/>
</dbReference>
<evidence type="ECO:0000256" key="1">
    <source>
        <dbReference type="ARBA" id="ARBA00004162"/>
    </source>
</evidence>
<dbReference type="PANTHER" id="PTHR30558:SF13">
    <property type="entry name" value="BIOPOLYMER TRANSPORT PROTEIN EXBD2"/>
    <property type="match status" value="1"/>
</dbReference>
<evidence type="ECO:0000313" key="9">
    <source>
        <dbReference type="EMBL" id="MBA2882140.1"/>
    </source>
</evidence>
<dbReference type="PANTHER" id="PTHR30558">
    <property type="entry name" value="EXBD MEMBRANE COMPONENT OF PMF-DRIVEN MACROMOLECULE IMPORT SYSTEM"/>
    <property type="match status" value="1"/>
</dbReference>
<dbReference type="Gene3D" id="3.30.420.270">
    <property type="match status" value="1"/>
</dbReference>
<reference evidence="9 10" key="1">
    <citation type="submission" date="2020-07" db="EMBL/GenBank/DDBJ databases">
        <title>Genomic Encyclopedia of Type Strains, Phase IV (KMG-IV): sequencing the most valuable type-strain genomes for metagenomic binning, comparative biology and taxonomic classification.</title>
        <authorList>
            <person name="Goeker M."/>
        </authorList>
    </citation>
    <scope>NUCLEOTIDE SEQUENCE [LARGE SCALE GENOMIC DNA]</scope>
    <source>
        <strain evidence="9 10">DSM 17721</strain>
    </source>
</reference>
<dbReference type="GO" id="GO:0005886">
    <property type="term" value="C:plasma membrane"/>
    <property type="evidence" value="ECO:0007669"/>
    <property type="project" value="UniProtKB-SubCell"/>
</dbReference>
<keyword evidence="10" id="KW-1185">Reference proteome</keyword>
<feature type="transmembrane region" description="Helical" evidence="8">
    <location>
        <begin position="21"/>
        <end position="40"/>
    </location>
</feature>
<keyword evidence="3" id="KW-1003">Cell membrane</keyword>
<dbReference type="InterPro" id="IPR003400">
    <property type="entry name" value="ExbD"/>
</dbReference>
<name>A0A7W0HLC0_9BACT</name>
<evidence type="ECO:0000256" key="7">
    <source>
        <dbReference type="RuleBase" id="RU003879"/>
    </source>
</evidence>
<keyword evidence="7" id="KW-0653">Protein transport</keyword>
<keyword evidence="6 8" id="KW-0472">Membrane</keyword>
<sequence>MINARQSLRYSESGEGINITPLIDLIFLLLIFFMVTTSFVKETGLDVDRPTAATARDKKEANIMIGVGEDGRIFMDHEPIDIRMVRPHVENAMAEHPRAAAVIVADRKSDTGLVIEVLDQCRLAGANNVSIAARRQKGS</sequence>
<keyword evidence="7" id="KW-0813">Transport</keyword>
<comment type="caution">
    <text evidence="9">The sequence shown here is derived from an EMBL/GenBank/DDBJ whole genome shotgun (WGS) entry which is preliminary data.</text>
</comment>
<dbReference type="EMBL" id="JACDUS010000007">
    <property type="protein sequence ID" value="MBA2882140.1"/>
    <property type="molecule type" value="Genomic_DNA"/>
</dbReference>
<dbReference type="GO" id="GO:0015031">
    <property type="term" value="P:protein transport"/>
    <property type="evidence" value="ECO:0007669"/>
    <property type="project" value="UniProtKB-KW"/>
</dbReference>